<sequence length="1225" mass="133107">MRERVCAAHQKAKLAQRQQLQTRAVPELSRMTPISANIIRATAETTGYLLQGDGTPCFQTQDAYTPSGGIWGNAMSRHISQDRTLAEDSQDGPQVMATLHINQAHQLGFVNPRMVRAELLYTYLWQFLHARGRLPPQQPEETSSSEPREAMAAEAEEPGVFLVKEIQRAMPLSLFCQVMGMDDGTCDVDDIKKRCLAGQTLNDLTNKQYELVVSRKGKGFSMILQSLKLLKLLVPYITRDTSPEAVITGARFKLLPVGMLEEPVVTVERARGGVGENTAAFELQQHHYKMDSLENVDAYFTKLRAVFIGKRDEEAYARAFPATCLPDVFNNSNWSKHRLMTMQQRMALHARVQAVRDAQEWQARIAGPALKPEEAASLALELGLETIQVNLYVSSEVLVQRKDTMRRGISLFPLPRHCYERLTSPSRRKVKPTASPSVQASTRTSLLGILSKKPNTKRPRGALGNTKRPRGALGNESSQAEAAALLKRRRKETAGPRLRQSSAGKQCGMEVKEVGKPRLDKGITTMVAQRHVSKAIDWTEEQDEALVIGLVTYRSCNPLRRRIDWGQIEGLPHSIRFCKQRLMYIWHQETAAELLRALYRLAIHHRMCRSSQAGQPVLAHNLQAPGAGEAVPGSCAEGGGDAEQQSKGAEGAPAQGIVLVDEGPETREIEKKMVATMKALLKAIPRTRVTKDPAASPAPHSLPTHSGELVFSPSPHSFAGVKDQQLYLYVVIPNLADLIKMVLLAAEKERVQSDILQGVFEQFSGAEIASAYAVLHKQELVMQEPNPAMPFKLTPWFRVMTTHPGDTVPERLGEQVPFVESELEACSVGPQSGERCRWDVTLSNYCTPADTACLLAAAAADEVTFEPLRPAQALDDADAMDLDPSVSEDGGNGEEGEGVEGGTGTSGREGMEGLEGRGAIAGQPQAAGGAAEGTARAAALGAAPAVTQCEGAAGSTGDMQTEEAELLALAVQHCSSTGGWAGAGVVHGELVSRAYHVVRQGGGWGARREEVAQQLAVPEAVAESALQVLESFHVIAGIPAMDHLQYCTLTHYSRFVYNPPPAASRTSPECSPQRNQEGSQEGGDGTCSSIPLGMDIDQDAASRDCAEEASAGGSILRPWLALQGGLNLDFVRALQRRIVGFILKAPGCTASVIIAHVVGIQPQGVMEMLEMLVRDGCIQARAAPRNESLFAAAVPKLLRPNDHTHEPLKAQLHYFVDPKLGLYYL</sequence>
<dbReference type="Proteomes" id="UP001190700">
    <property type="component" value="Unassembled WGS sequence"/>
</dbReference>
<accession>A0AAE0BQA3</accession>
<dbReference type="Pfam" id="PF24658">
    <property type="entry name" value="DUF7647"/>
    <property type="match status" value="1"/>
</dbReference>
<feature type="region of interest" description="Disordered" evidence="1">
    <location>
        <begin position="424"/>
        <end position="478"/>
    </location>
</feature>
<feature type="region of interest" description="Disordered" evidence="1">
    <location>
        <begin position="874"/>
        <end position="915"/>
    </location>
</feature>
<name>A0AAE0BQA3_9CHLO</name>
<dbReference type="InterPro" id="IPR056064">
    <property type="entry name" value="DUF7647"/>
</dbReference>
<feature type="compositionally biased region" description="Polar residues" evidence="1">
    <location>
        <begin position="434"/>
        <end position="445"/>
    </location>
</feature>
<organism evidence="3 4">
    <name type="scientific">Cymbomonas tetramitiformis</name>
    <dbReference type="NCBI Taxonomy" id="36881"/>
    <lineage>
        <taxon>Eukaryota</taxon>
        <taxon>Viridiplantae</taxon>
        <taxon>Chlorophyta</taxon>
        <taxon>Pyramimonadophyceae</taxon>
        <taxon>Pyramimonadales</taxon>
        <taxon>Pyramimonadaceae</taxon>
        <taxon>Cymbomonas</taxon>
    </lineage>
</organism>
<feature type="domain" description="DUF7647" evidence="2">
    <location>
        <begin position="160"/>
        <end position="335"/>
    </location>
</feature>
<evidence type="ECO:0000313" key="4">
    <source>
        <dbReference type="Proteomes" id="UP001190700"/>
    </source>
</evidence>
<dbReference type="GO" id="GO:0003677">
    <property type="term" value="F:DNA binding"/>
    <property type="evidence" value="ECO:0007669"/>
    <property type="project" value="InterPro"/>
</dbReference>
<evidence type="ECO:0000256" key="1">
    <source>
        <dbReference type="SAM" id="MobiDB-lite"/>
    </source>
</evidence>
<evidence type="ECO:0000313" key="3">
    <source>
        <dbReference type="EMBL" id="KAK3239914.1"/>
    </source>
</evidence>
<evidence type="ECO:0000259" key="2">
    <source>
        <dbReference type="Pfam" id="PF24658"/>
    </source>
</evidence>
<comment type="caution">
    <text evidence="3">The sequence shown here is derived from an EMBL/GenBank/DDBJ whole genome shotgun (WGS) entry which is preliminary data.</text>
</comment>
<feature type="compositionally biased region" description="Polar residues" evidence="1">
    <location>
        <begin position="1064"/>
        <end position="1079"/>
    </location>
</feature>
<proteinExistence type="predicted"/>
<dbReference type="AlphaFoldDB" id="A0AAE0BQA3"/>
<dbReference type="EMBL" id="LGRX02033785">
    <property type="protein sequence ID" value="KAK3239914.1"/>
    <property type="molecule type" value="Genomic_DNA"/>
</dbReference>
<feature type="region of interest" description="Disordered" evidence="1">
    <location>
        <begin position="1063"/>
        <end position="1089"/>
    </location>
</feature>
<keyword evidence="4" id="KW-1185">Reference proteome</keyword>
<feature type="region of interest" description="Disordered" evidence="1">
    <location>
        <begin position="628"/>
        <end position="653"/>
    </location>
</feature>
<dbReference type="GO" id="GO:0042791">
    <property type="term" value="P:5S class rRNA transcription by RNA polymerase III"/>
    <property type="evidence" value="ECO:0007669"/>
    <property type="project" value="TreeGrafter"/>
</dbReference>
<gene>
    <name evidence="3" type="ORF">CYMTET_50192</name>
</gene>
<dbReference type="PANTHER" id="PTHR15180:SF1">
    <property type="entry name" value="GENERAL TRANSCRIPTION FACTOR 3C POLYPEPTIDE 1"/>
    <property type="match status" value="1"/>
</dbReference>
<dbReference type="GO" id="GO:0000127">
    <property type="term" value="C:transcription factor TFIIIC complex"/>
    <property type="evidence" value="ECO:0007669"/>
    <property type="project" value="InterPro"/>
</dbReference>
<dbReference type="InterPro" id="IPR044210">
    <property type="entry name" value="Tfc3-like"/>
</dbReference>
<reference evidence="3 4" key="1">
    <citation type="journal article" date="2015" name="Genome Biol. Evol.">
        <title>Comparative Genomics of a Bacterivorous Green Alga Reveals Evolutionary Causalities and Consequences of Phago-Mixotrophic Mode of Nutrition.</title>
        <authorList>
            <person name="Burns J.A."/>
            <person name="Paasch A."/>
            <person name="Narechania A."/>
            <person name="Kim E."/>
        </authorList>
    </citation>
    <scope>NUCLEOTIDE SEQUENCE [LARGE SCALE GENOMIC DNA]</scope>
    <source>
        <strain evidence="3 4">PLY_AMNH</strain>
    </source>
</reference>
<dbReference type="PANTHER" id="PTHR15180">
    <property type="entry name" value="GENERAL TRANSCRIPTION FACTOR 3C POLYPEPTIDE 1"/>
    <property type="match status" value="1"/>
</dbReference>
<dbReference type="GO" id="GO:0006384">
    <property type="term" value="P:transcription initiation at RNA polymerase III promoter"/>
    <property type="evidence" value="ECO:0007669"/>
    <property type="project" value="InterPro"/>
</dbReference>
<protein>
    <recommendedName>
        <fullName evidence="2">DUF7647 domain-containing protein</fullName>
    </recommendedName>
</protein>